<dbReference type="EMBL" id="JAAGWH010000032">
    <property type="protein sequence ID" value="NEK94763.1"/>
    <property type="molecule type" value="Genomic_DNA"/>
</dbReference>
<accession>A0A6P0H7E1</accession>
<proteinExistence type="inferred from homology"/>
<dbReference type="Proteomes" id="UP000468828">
    <property type="component" value="Unassembled WGS sequence"/>
</dbReference>
<feature type="short sequence motif" description="HXTX 1" evidence="2">
    <location>
        <begin position="49"/>
        <end position="52"/>
    </location>
</feature>
<evidence type="ECO:0000313" key="5">
    <source>
        <dbReference type="Proteomes" id="UP000468828"/>
    </source>
</evidence>
<dbReference type="Pfam" id="PF13563">
    <property type="entry name" value="2_5_RNA_ligase2"/>
    <property type="match status" value="1"/>
</dbReference>
<feature type="short sequence motif" description="HXTX 2" evidence="2">
    <location>
        <begin position="136"/>
        <end position="139"/>
    </location>
</feature>
<dbReference type="NCBIfam" id="TIGR02258">
    <property type="entry name" value="2_5_ligase"/>
    <property type="match status" value="1"/>
</dbReference>
<name>A0A6P0H7E1_9ACTN</name>
<evidence type="ECO:0000256" key="2">
    <source>
        <dbReference type="HAMAP-Rule" id="MF_01940"/>
    </source>
</evidence>
<keyword evidence="1 2" id="KW-0378">Hydrolase</keyword>
<evidence type="ECO:0000313" key="3">
    <source>
        <dbReference type="EMBL" id="NEK94763.1"/>
    </source>
</evidence>
<feature type="active site" description="Proton donor" evidence="2">
    <location>
        <position position="49"/>
    </location>
</feature>
<dbReference type="GO" id="GO:0008664">
    <property type="term" value="F:RNA 2',3'-cyclic 3'-phosphodiesterase activity"/>
    <property type="evidence" value="ECO:0007669"/>
    <property type="project" value="UniProtKB-EC"/>
</dbReference>
<comment type="function">
    <text evidence="2">Hydrolyzes RNA 2',3'-cyclic phosphodiester to an RNA 2'-phosphomonoester.</text>
</comment>
<dbReference type="HAMAP" id="MF_01940">
    <property type="entry name" value="RNA_CPDase"/>
    <property type="match status" value="1"/>
</dbReference>
<dbReference type="EMBL" id="JAAGWB010000034">
    <property type="protein sequence ID" value="NEN51651.1"/>
    <property type="molecule type" value="Genomic_DNA"/>
</dbReference>
<comment type="similarity">
    <text evidence="2">Belongs to the 2H phosphoesterase superfamily. ThpR family.</text>
</comment>
<dbReference type="PANTHER" id="PTHR35561:SF1">
    <property type="entry name" value="RNA 2',3'-CYCLIC PHOSPHODIESTERASE"/>
    <property type="match status" value="1"/>
</dbReference>
<dbReference type="PANTHER" id="PTHR35561">
    <property type="entry name" value="RNA 2',3'-CYCLIC PHOSPHODIESTERASE"/>
    <property type="match status" value="1"/>
</dbReference>
<evidence type="ECO:0000313" key="4">
    <source>
        <dbReference type="EMBL" id="NEN51651.1"/>
    </source>
</evidence>
<reference evidence="4 6" key="2">
    <citation type="submission" date="2020-02" db="EMBL/GenBank/DDBJ databases">
        <title>The WGS of Modestobacter muralis DSM 100205.</title>
        <authorList>
            <person name="Jiang Z."/>
        </authorList>
    </citation>
    <scope>NUCLEOTIDE SEQUENCE [LARGE SCALE GENOMIC DNA]</scope>
    <source>
        <strain evidence="4 6">DSM 100205</strain>
    </source>
</reference>
<dbReference type="InterPro" id="IPR009097">
    <property type="entry name" value="Cyclic_Pdiesterase"/>
</dbReference>
<feature type="active site" description="Proton acceptor" evidence="2">
    <location>
        <position position="136"/>
    </location>
</feature>
<dbReference type="GO" id="GO:0004113">
    <property type="term" value="F:2',3'-cyclic-nucleotide 3'-phosphodiesterase activity"/>
    <property type="evidence" value="ECO:0007669"/>
    <property type="project" value="InterPro"/>
</dbReference>
<dbReference type="InterPro" id="IPR004175">
    <property type="entry name" value="RNA_CPDase"/>
</dbReference>
<evidence type="ECO:0000256" key="1">
    <source>
        <dbReference type="ARBA" id="ARBA00022801"/>
    </source>
</evidence>
<organism evidence="4 6">
    <name type="scientific">Modestobacter muralis</name>
    <dbReference type="NCBI Taxonomy" id="1608614"/>
    <lineage>
        <taxon>Bacteria</taxon>
        <taxon>Bacillati</taxon>
        <taxon>Actinomycetota</taxon>
        <taxon>Actinomycetes</taxon>
        <taxon>Geodermatophilales</taxon>
        <taxon>Geodermatophilaceae</taxon>
        <taxon>Modestobacter</taxon>
    </lineage>
</organism>
<gene>
    <name evidence="4" type="primary">thpR</name>
    <name evidence="4" type="ORF">G3R41_12015</name>
    <name evidence="3" type="ORF">GCU67_11360</name>
</gene>
<sequence length="198" mass="20808">MTEPAPRTGGRLFLAVDPPPAAVADLDRALVPLRAAPGAPRWTPPARWHLTLVFLAEVPAPLLAPLTATVGSAVAGAPALSLQLAGAGRFGSRRRPAVCWAGLAGDVAGLTALAGRLADAARGVGLPVEDRPFRAHLTLGRWRAGQDADADLPERLAGYRGPVWTAPEVVLWRSHLGPTPRYERVTAWPLGVGRDQVT</sequence>
<comment type="caution">
    <text evidence="4">The sequence shown here is derived from an EMBL/GenBank/DDBJ whole genome shotgun (WGS) entry which is preliminary data.</text>
</comment>
<reference evidence="3 5" key="1">
    <citation type="submission" date="2020-01" db="EMBL/GenBank/DDBJ databases">
        <title>the WGS Modestobacter muralis CPCC 204518.</title>
        <authorList>
            <person name="Jiang Z."/>
        </authorList>
    </citation>
    <scope>NUCLEOTIDE SEQUENCE [LARGE SCALE GENOMIC DNA]</scope>
    <source>
        <strain evidence="3 5">DSM 100205</strain>
    </source>
</reference>
<comment type="catalytic activity">
    <reaction evidence="2">
        <text>a 3'-end 2',3'-cyclophospho-ribonucleotide-RNA + H2O = a 3'-end 2'-phospho-ribonucleotide-RNA + H(+)</text>
        <dbReference type="Rhea" id="RHEA:11828"/>
        <dbReference type="Rhea" id="RHEA-COMP:10464"/>
        <dbReference type="Rhea" id="RHEA-COMP:17353"/>
        <dbReference type="ChEBI" id="CHEBI:15377"/>
        <dbReference type="ChEBI" id="CHEBI:15378"/>
        <dbReference type="ChEBI" id="CHEBI:83064"/>
        <dbReference type="ChEBI" id="CHEBI:173113"/>
        <dbReference type="EC" id="3.1.4.58"/>
    </reaction>
</comment>
<dbReference type="AlphaFoldDB" id="A0A6P0H7E1"/>
<dbReference type="EC" id="3.1.4.58" evidence="2"/>
<dbReference type="SUPFAM" id="SSF55144">
    <property type="entry name" value="LigT-like"/>
    <property type="match status" value="1"/>
</dbReference>
<dbReference type="Proteomes" id="UP000471152">
    <property type="component" value="Unassembled WGS sequence"/>
</dbReference>
<evidence type="ECO:0000313" key="6">
    <source>
        <dbReference type="Proteomes" id="UP000471152"/>
    </source>
</evidence>
<keyword evidence="5" id="KW-1185">Reference proteome</keyword>
<dbReference type="Gene3D" id="3.90.1140.10">
    <property type="entry name" value="Cyclic phosphodiesterase"/>
    <property type="match status" value="1"/>
</dbReference>
<protein>
    <recommendedName>
        <fullName evidence="2">RNA 2',3'-cyclic phosphodiesterase</fullName>
        <shortName evidence="2">RNA 2',3'-CPDase</shortName>
        <ecNumber evidence="2">3.1.4.58</ecNumber>
    </recommendedName>
</protein>